<evidence type="ECO:0000313" key="2">
    <source>
        <dbReference type="Proteomes" id="UP001055879"/>
    </source>
</evidence>
<organism evidence="1 2">
    <name type="scientific">Arctium lappa</name>
    <name type="common">Greater burdock</name>
    <name type="synonym">Lappa major</name>
    <dbReference type="NCBI Taxonomy" id="4217"/>
    <lineage>
        <taxon>Eukaryota</taxon>
        <taxon>Viridiplantae</taxon>
        <taxon>Streptophyta</taxon>
        <taxon>Embryophyta</taxon>
        <taxon>Tracheophyta</taxon>
        <taxon>Spermatophyta</taxon>
        <taxon>Magnoliopsida</taxon>
        <taxon>eudicotyledons</taxon>
        <taxon>Gunneridae</taxon>
        <taxon>Pentapetalae</taxon>
        <taxon>asterids</taxon>
        <taxon>campanulids</taxon>
        <taxon>Asterales</taxon>
        <taxon>Asteraceae</taxon>
        <taxon>Carduoideae</taxon>
        <taxon>Cardueae</taxon>
        <taxon>Arctiinae</taxon>
        <taxon>Arctium</taxon>
    </lineage>
</organism>
<name>A0ACB8XUS2_ARCLA</name>
<proteinExistence type="predicted"/>
<evidence type="ECO:0000313" key="1">
    <source>
        <dbReference type="EMBL" id="KAI3672753.1"/>
    </source>
</evidence>
<accession>A0ACB8XUS2</accession>
<dbReference type="Proteomes" id="UP001055879">
    <property type="component" value="Linkage Group LG15"/>
</dbReference>
<protein>
    <submittedName>
        <fullName evidence="1">Uncharacterized protein</fullName>
    </submittedName>
</protein>
<reference evidence="1 2" key="2">
    <citation type="journal article" date="2022" name="Mol. Ecol. Resour.">
        <title>The genomes of chicory, endive, great burdock and yacon provide insights into Asteraceae paleo-polyploidization history and plant inulin production.</title>
        <authorList>
            <person name="Fan W."/>
            <person name="Wang S."/>
            <person name="Wang H."/>
            <person name="Wang A."/>
            <person name="Jiang F."/>
            <person name="Liu H."/>
            <person name="Zhao H."/>
            <person name="Xu D."/>
            <person name="Zhang Y."/>
        </authorList>
    </citation>
    <scope>NUCLEOTIDE SEQUENCE [LARGE SCALE GENOMIC DNA]</scope>
    <source>
        <strain evidence="2">cv. Niubang</strain>
    </source>
</reference>
<comment type="caution">
    <text evidence="1">The sequence shown here is derived from an EMBL/GenBank/DDBJ whole genome shotgun (WGS) entry which is preliminary data.</text>
</comment>
<dbReference type="EMBL" id="CM042061">
    <property type="protein sequence ID" value="KAI3672753.1"/>
    <property type="molecule type" value="Genomic_DNA"/>
</dbReference>
<gene>
    <name evidence="1" type="ORF">L6452_38852</name>
</gene>
<sequence length="266" mass="30821">MLEIDTELMKVVDEFANFDLLKPKDRFSPSFWTQETDSMFIISAQLKGYRRTNIKVERNEDGSRITVSGEKSIQDMLMIGGKVVKKNIETQGFHKSFKILEGMVLDKVKVKFNEDDSKLMIRIPKVTKGFMGVAIDELKTEEIPSESSKLLQVYTNGELSEHENQEIEEENVQDLLENVKDGGLQGNNEFRHDKQEKENLKQEQVKTNHVARKEVNGEQPKSHRRRFKICKPLIFGSAFFISLIVMVFHLVQSEKPEKRKKKTDQD</sequence>
<reference evidence="2" key="1">
    <citation type="journal article" date="2022" name="Mol. Ecol. Resour.">
        <title>The genomes of chicory, endive, great burdock and yacon provide insights into Asteraceae palaeo-polyploidization history and plant inulin production.</title>
        <authorList>
            <person name="Fan W."/>
            <person name="Wang S."/>
            <person name="Wang H."/>
            <person name="Wang A."/>
            <person name="Jiang F."/>
            <person name="Liu H."/>
            <person name="Zhao H."/>
            <person name="Xu D."/>
            <person name="Zhang Y."/>
        </authorList>
    </citation>
    <scope>NUCLEOTIDE SEQUENCE [LARGE SCALE GENOMIC DNA]</scope>
    <source>
        <strain evidence="2">cv. Niubang</strain>
    </source>
</reference>
<keyword evidence="2" id="KW-1185">Reference proteome</keyword>